<name>A0A9Q1K9R0_9CARY</name>
<organism evidence="5 6">
    <name type="scientific">Carnegiea gigantea</name>
    <dbReference type="NCBI Taxonomy" id="171969"/>
    <lineage>
        <taxon>Eukaryota</taxon>
        <taxon>Viridiplantae</taxon>
        <taxon>Streptophyta</taxon>
        <taxon>Embryophyta</taxon>
        <taxon>Tracheophyta</taxon>
        <taxon>Spermatophyta</taxon>
        <taxon>Magnoliopsida</taxon>
        <taxon>eudicotyledons</taxon>
        <taxon>Gunneridae</taxon>
        <taxon>Pentapetalae</taxon>
        <taxon>Caryophyllales</taxon>
        <taxon>Cactineae</taxon>
        <taxon>Cactaceae</taxon>
        <taxon>Cactoideae</taxon>
        <taxon>Echinocereeae</taxon>
        <taxon>Carnegiea</taxon>
    </lineage>
</organism>
<feature type="transmembrane region" description="Helical" evidence="3">
    <location>
        <begin position="251"/>
        <end position="273"/>
    </location>
</feature>
<sequence length="277" mass="29688">MKYKFVLSLARMDSYSDLPVLLNLLTTITLITSFFNLTTAVASATTTATSSAAMSVFQDQPRKQMGNILDAVVGAGDFGNWASILSSADPSILPVTATLFIPSESAVSAAHLSPFLLFPYHILPQRFSFSDLRNYPINTRLPTLLPGFSLRITNNSRSNFSIDGVPVTHPDLYQNAAVSAHGVAAPFDYTLYGNFDFRAVYGNANATSSSSVPQPQPLRKPRPGRARPSAGGFVGNASGSGSSLEGTVPKILGFSWVLALMGVLILVPTEIIFKYDD</sequence>
<feature type="transmembrane region" description="Helical" evidence="3">
    <location>
        <begin position="20"/>
        <end position="42"/>
    </location>
</feature>
<evidence type="ECO:0000313" key="6">
    <source>
        <dbReference type="Proteomes" id="UP001153076"/>
    </source>
</evidence>
<dbReference type="PROSITE" id="PS50213">
    <property type="entry name" value="FAS1"/>
    <property type="match status" value="1"/>
</dbReference>
<dbReference type="SMART" id="SM00554">
    <property type="entry name" value="FAS1"/>
    <property type="match status" value="1"/>
</dbReference>
<reference evidence="5" key="1">
    <citation type="submission" date="2022-04" db="EMBL/GenBank/DDBJ databases">
        <title>Carnegiea gigantea Genome sequencing and assembly v2.</title>
        <authorList>
            <person name="Copetti D."/>
            <person name="Sanderson M.J."/>
            <person name="Burquez A."/>
            <person name="Wojciechowski M.F."/>
        </authorList>
    </citation>
    <scope>NUCLEOTIDE SEQUENCE</scope>
    <source>
        <strain evidence="5">SGP5-SGP5p</strain>
        <tissue evidence="5">Aerial part</tissue>
    </source>
</reference>
<dbReference type="InterPro" id="IPR036378">
    <property type="entry name" value="FAS1_dom_sf"/>
</dbReference>
<dbReference type="OrthoDB" id="2015130at2759"/>
<gene>
    <name evidence="5" type="ORF">Cgig2_007007</name>
</gene>
<keyword evidence="3" id="KW-0812">Transmembrane</keyword>
<dbReference type="InterPro" id="IPR000782">
    <property type="entry name" value="FAS1_domain"/>
</dbReference>
<dbReference type="EMBL" id="JAKOGI010000217">
    <property type="protein sequence ID" value="KAJ8439490.1"/>
    <property type="molecule type" value="Genomic_DNA"/>
</dbReference>
<dbReference type="InterPro" id="IPR052806">
    <property type="entry name" value="Fasciclin-like_AGP"/>
</dbReference>
<evidence type="ECO:0000256" key="3">
    <source>
        <dbReference type="SAM" id="Phobius"/>
    </source>
</evidence>
<evidence type="ECO:0000256" key="2">
    <source>
        <dbReference type="SAM" id="MobiDB-lite"/>
    </source>
</evidence>
<feature type="region of interest" description="Disordered" evidence="2">
    <location>
        <begin position="206"/>
        <end position="242"/>
    </location>
</feature>
<comment type="similarity">
    <text evidence="1">Belongs to the fasciclin-like AGP family.</text>
</comment>
<comment type="caution">
    <text evidence="5">The sequence shown here is derived from an EMBL/GenBank/DDBJ whole genome shotgun (WGS) entry which is preliminary data.</text>
</comment>
<dbReference type="PANTHER" id="PTHR33985:SF5">
    <property type="entry name" value="FASCICLIN-LIKE ARABINOGALACTAN FAMILY PROTEIN"/>
    <property type="match status" value="1"/>
</dbReference>
<dbReference type="Gene3D" id="2.30.180.10">
    <property type="entry name" value="FAS1 domain"/>
    <property type="match status" value="1"/>
</dbReference>
<evidence type="ECO:0000313" key="5">
    <source>
        <dbReference type="EMBL" id="KAJ8439490.1"/>
    </source>
</evidence>
<dbReference type="PANTHER" id="PTHR33985">
    <property type="entry name" value="OS02G0491300 PROTEIN-RELATED"/>
    <property type="match status" value="1"/>
</dbReference>
<dbReference type="AlphaFoldDB" id="A0A9Q1K9R0"/>
<keyword evidence="3" id="KW-1133">Transmembrane helix</keyword>
<dbReference type="Proteomes" id="UP001153076">
    <property type="component" value="Unassembled WGS sequence"/>
</dbReference>
<proteinExistence type="inferred from homology"/>
<evidence type="ECO:0000256" key="1">
    <source>
        <dbReference type="ARBA" id="ARBA00007843"/>
    </source>
</evidence>
<accession>A0A9Q1K9R0</accession>
<dbReference type="SUPFAM" id="SSF82153">
    <property type="entry name" value="FAS1 domain"/>
    <property type="match status" value="1"/>
</dbReference>
<feature type="domain" description="FAS1" evidence="4">
    <location>
        <begin position="65"/>
        <end position="191"/>
    </location>
</feature>
<evidence type="ECO:0000259" key="4">
    <source>
        <dbReference type="PROSITE" id="PS50213"/>
    </source>
</evidence>
<keyword evidence="6" id="KW-1185">Reference proteome</keyword>
<protein>
    <recommendedName>
        <fullName evidence="4">FAS1 domain-containing protein</fullName>
    </recommendedName>
</protein>
<keyword evidence="3" id="KW-0472">Membrane</keyword>
<dbReference type="FunFam" id="2.30.180.10:FF:000046">
    <property type="entry name" value="Fasciclin-like arabinogalactan family protein"/>
    <property type="match status" value="1"/>
</dbReference>